<reference evidence="1 2" key="1">
    <citation type="submission" date="2016-10" db="EMBL/GenBank/DDBJ databases">
        <title>The genome sequence of Colletotrichum fioriniae PJ7.</title>
        <authorList>
            <person name="Baroncelli R."/>
        </authorList>
    </citation>
    <scope>NUCLEOTIDE SEQUENCE [LARGE SCALE GENOMIC DNA]</scope>
    <source>
        <strain evidence="1">Col 31</strain>
    </source>
</reference>
<protein>
    <submittedName>
        <fullName evidence="1">Uncharacterized protein</fullName>
    </submittedName>
</protein>
<name>A0AAI9UG46_9PEZI</name>
<evidence type="ECO:0000313" key="2">
    <source>
        <dbReference type="Proteomes" id="UP001239795"/>
    </source>
</evidence>
<proteinExistence type="predicted"/>
<dbReference type="EMBL" id="MLGG01000015">
    <property type="protein sequence ID" value="KAK1457714.1"/>
    <property type="molecule type" value="Genomic_DNA"/>
</dbReference>
<accession>A0AAI9UG46</accession>
<dbReference type="Proteomes" id="UP001239795">
    <property type="component" value="Unassembled WGS sequence"/>
</dbReference>
<sequence>QTEIDAYFVYFTPETTFPANPRLGSLVTPAKKLHPLLDQNHFCRHLITYGLEESNPGHLHIGISSRCLSPVSHVPVSKGSRLPDFPAKEKRTRQPARRRIAHALHARERWSRERAGLHFPAISTPKWSGRDTSEAGRERISLRAIGQTNTYVVRYKSKTITIDLSVQNYGSIRDIYDKSPGLRTRVTFSDRRSLTHGDDDEEQHFRVYCPSLLSSASTRLRRMSRL</sequence>
<feature type="non-terminal residue" evidence="1">
    <location>
        <position position="1"/>
    </location>
</feature>
<dbReference type="AlphaFoldDB" id="A0AAI9UG46"/>
<organism evidence="1 2">
    <name type="scientific">Colletotrichum melonis</name>
    <dbReference type="NCBI Taxonomy" id="1209925"/>
    <lineage>
        <taxon>Eukaryota</taxon>
        <taxon>Fungi</taxon>
        <taxon>Dikarya</taxon>
        <taxon>Ascomycota</taxon>
        <taxon>Pezizomycotina</taxon>
        <taxon>Sordariomycetes</taxon>
        <taxon>Hypocreomycetidae</taxon>
        <taxon>Glomerellales</taxon>
        <taxon>Glomerellaceae</taxon>
        <taxon>Colletotrichum</taxon>
        <taxon>Colletotrichum acutatum species complex</taxon>
    </lineage>
</organism>
<comment type="caution">
    <text evidence="1">The sequence shown here is derived from an EMBL/GenBank/DDBJ whole genome shotgun (WGS) entry which is preliminary data.</text>
</comment>
<keyword evidence="2" id="KW-1185">Reference proteome</keyword>
<gene>
    <name evidence="1" type="ORF">CMEL01_15697</name>
</gene>
<evidence type="ECO:0000313" key="1">
    <source>
        <dbReference type="EMBL" id="KAK1457714.1"/>
    </source>
</evidence>